<accession>A0A9X2MVJ5</accession>
<feature type="transmembrane region" description="Helical" evidence="2">
    <location>
        <begin position="41"/>
        <end position="64"/>
    </location>
</feature>
<dbReference type="AlphaFoldDB" id="A0A9X2MVJ5"/>
<evidence type="ECO:0000313" key="3">
    <source>
        <dbReference type="EMBL" id="MCR2807714.1"/>
    </source>
</evidence>
<dbReference type="RefSeq" id="WP_257452451.1">
    <property type="nucleotide sequence ID" value="NZ_JANIPJ010000032.1"/>
</dbReference>
<sequence length="173" mass="17322">MAKLLYKNAEALIPVQKIVLEAGAAVNDKARTIRTSDIPDVLGAVAGIGVGGAAGLGLLSILGVSGLSAAGITSGLAAAGAIVGGGMVAGIGVLAAPAVILGVGGYALLASGKKKKLAQAKEALLQEAIRKHDAIIRQLKNELNASEERITYLNTLNLLLQGAIKDLKADLAL</sequence>
<dbReference type="EMBL" id="JANIPJ010000032">
    <property type="protein sequence ID" value="MCR2807714.1"/>
    <property type="molecule type" value="Genomic_DNA"/>
</dbReference>
<reference evidence="3" key="1">
    <citation type="submission" date="2022-08" db="EMBL/GenBank/DDBJ databases">
        <title>The genomic sequence of strain Paenibacillus sp. SCIV0701.</title>
        <authorList>
            <person name="Zhao H."/>
        </authorList>
    </citation>
    <scope>NUCLEOTIDE SEQUENCE</scope>
    <source>
        <strain evidence="3">SCIV0701</strain>
    </source>
</reference>
<comment type="caution">
    <text evidence="3">The sequence shown here is derived from an EMBL/GenBank/DDBJ whole genome shotgun (WGS) entry which is preliminary data.</text>
</comment>
<evidence type="ECO:0000313" key="4">
    <source>
        <dbReference type="Proteomes" id="UP001141950"/>
    </source>
</evidence>
<name>A0A9X2MVJ5_9BACL</name>
<feature type="coiled-coil region" evidence="1">
    <location>
        <begin position="122"/>
        <end position="156"/>
    </location>
</feature>
<evidence type="ECO:0000256" key="1">
    <source>
        <dbReference type="SAM" id="Coils"/>
    </source>
</evidence>
<keyword evidence="2" id="KW-0812">Transmembrane</keyword>
<gene>
    <name evidence="3" type="ORF">NQZ67_27865</name>
</gene>
<organism evidence="3 4">
    <name type="scientific">Paenibacillus soyae</name>
    <dbReference type="NCBI Taxonomy" id="2969249"/>
    <lineage>
        <taxon>Bacteria</taxon>
        <taxon>Bacillati</taxon>
        <taxon>Bacillota</taxon>
        <taxon>Bacilli</taxon>
        <taxon>Bacillales</taxon>
        <taxon>Paenibacillaceae</taxon>
        <taxon>Paenibacillus</taxon>
    </lineage>
</organism>
<keyword evidence="4" id="KW-1185">Reference proteome</keyword>
<proteinExistence type="predicted"/>
<keyword evidence="2" id="KW-0472">Membrane</keyword>
<evidence type="ECO:0000256" key="2">
    <source>
        <dbReference type="SAM" id="Phobius"/>
    </source>
</evidence>
<keyword evidence="2" id="KW-1133">Transmembrane helix</keyword>
<dbReference type="Proteomes" id="UP001141950">
    <property type="component" value="Unassembled WGS sequence"/>
</dbReference>
<keyword evidence="1" id="KW-0175">Coiled coil</keyword>
<feature type="transmembrane region" description="Helical" evidence="2">
    <location>
        <begin position="76"/>
        <end position="109"/>
    </location>
</feature>
<protein>
    <submittedName>
        <fullName evidence="3">Uncharacterized protein</fullName>
    </submittedName>
</protein>